<proteinExistence type="inferred from homology"/>
<gene>
    <name evidence="3" type="ORF">N0F65_008753</name>
</gene>
<dbReference type="InterPro" id="IPR051601">
    <property type="entry name" value="Serine_prot/Carboxylest_S33"/>
</dbReference>
<protein>
    <recommendedName>
        <fullName evidence="5">AB hydrolase-1 domain-containing protein</fullName>
    </recommendedName>
</protein>
<keyword evidence="2" id="KW-0378">Hydrolase</keyword>
<sequence length="479" mass="53486">MNGWYACGSSTTSTNSYMNDEHFECAEFEVPLCHDGVCTSDKTIAVFVKRLAAKAPTAHHKPRKALYLLQGGPGYSSEAMEYSMLTYSRLSDGAIDLYTVDHRGTGRSNFLECKAAQAFNSGSPDGKEVTLEEMPECLKDVLFHIDDHTEAFSVTSAAKDLALVINALHPDPKKSHVFVGGASYGTFLVQRLMHFAPPAVRGYVLDGVDTEMPANSTSPSDVCHWNHAILEPSKVLLQYCYDDPSCPLKFDGERDDVLDEVMRLYAKLDNNAEKNACAKWLLKSGSESEETPSDVLRGILAGWVGDVSARERVPLFLSLLKRCTKHDLREAKRYVSSSHWRRLTSARPAPRATRRLVDILNPVEDESPILFNLITFSERWESSDMSLNAQQRMFRAGPFSTPWTTEMEMYCLYTSNSDENCRDFDVPTGPHFVYDKDKYYGAPLHLADNQSVLLVNGKLDFNTPSAFAKACYDKIEGGD</sequence>
<dbReference type="InterPro" id="IPR029058">
    <property type="entry name" value="AB_hydrolase_fold"/>
</dbReference>
<keyword evidence="4" id="KW-1185">Reference proteome</keyword>
<dbReference type="GO" id="GO:0016787">
    <property type="term" value="F:hydrolase activity"/>
    <property type="evidence" value="ECO:0007669"/>
    <property type="project" value="UniProtKB-KW"/>
</dbReference>
<dbReference type="Proteomes" id="UP001146120">
    <property type="component" value="Unassembled WGS sequence"/>
</dbReference>
<evidence type="ECO:0000256" key="1">
    <source>
        <dbReference type="ARBA" id="ARBA00010088"/>
    </source>
</evidence>
<dbReference type="PANTHER" id="PTHR43248">
    <property type="entry name" value="2-SUCCINYL-6-HYDROXY-2,4-CYCLOHEXADIENE-1-CARBOXYLATE SYNTHASE"/>
    <property type="match status" value="1"/>
</dbReference>
<evidence type="ECO:0008006" key="5">
    <source>
        <dbReference type="Google" id="ProtNLM"/>
    </source>
</evidence>
<organism evidence="3 4">
    <name type="scientific">Lagenidium giganteum</name>
    <dbReference type="NCBI Taxonomy" id="4803"/>
    <lineage>
        <taxon>Eukaryota</taxon>
        <taxon>Sar</taxon>
        <taxon>Stramenopiles</taxon>
        <taxon>Oomycota</taxon>
        <taxon>Peronosporomycetes</taxon>
        <taxon>Pythiales</taxon>
        <taxon>Pythiaceae</taxon>
    </lineage>
</organism>
<evidence type="ECO:0000313" key="4">
    <source>
        <dbReference type="Proteomes" id="UP001146120"/>
    </source>
</evidence>
<reference evidence="3" key="1">
    <citation type="submission" date="2022-11" db="EMBL/GenBank/DDBJ databases">
        <authorList>
            <person name="Morgan W.R."/>
            <person name="Tartar A."/>
        </authorList>
    </citation>
    <scope>NUCLEOTIDE SEQUENCE</scope>
    <source>
        <strain evidence="3">ARSEF 373</strain>
    </source>
</reference>
<dbReference type="Gene3D" id="3.40.50.1820">
    <property type="entry name" value="alpha/beta hydrolase"/>
    <property type="match status" value="1"/>
</dbReference>
<comment type="similarity">
    <text evidence="1">Belongs to the peptidase S33 family.</text>
</comment>
<accession>A0AAV2YZW0</accession>
<name>A0AAV2YZW0_9STRA</name>
<reference evidence="3" key="2">
    <citation type="journal article" date="2023" name="Microbiol Resour">
        <title>Decontamination and Annotation of the Draft Genome Sequence of the Oomycete Lagenidium giganteum ARSEF 373.</title>
        <authorList>
            <person name="Morgan W.R."/>
            <person name="Tartar A."/>
        </authorList>
    </citation>
    <scope>NUCLEOTIDE SEQUENCE</scope>
    <source>
        <strain evidence="3">ARSEF 373</strain>
    </source>
</reference>
<comment type="caution">
    <text evidence="3">The sequence shown here is derived from an EMBL/GenBank/DDBJ whole genome shotgun (WGS) entry which is preliminary data.</text>
</comment>
<evidence type="ECO:0000313" key="3">
    <source>
        <dbReference type="EMBL" id="DAZ99946.1"/>
    </source>
</evidence>
<dbReference type="AlphaFoldDB" id="A0AAV2YZW0"/>
<dbReference type="SUPFAM" id="SSF53474">
    <property type="entry name" value="alpha/beta-Hydrolases"/>
    <property type="match status" value="1"/>
</dbReference>
<evidence type="ECO:0000256" key="2">
    <source>
        <dbReference type="ARBA" id="ARBA00022801"/>
    </source>
</evidence>
<dbReference type="EMBL" id="DAKRPA010000073">
    <property type="protein sequence ID" value="DAZ99946.1"/>
    <property type="molecule type" value="Genomic_DNA"/>
</dbReference>
<dbReference type="PANTHER" id="PTHR43248:SF3">
    <property type="entry name" value="AB HYDROLASE-1 DOMAIN-CONTAINING PROTEIN"/>
    <property type="match status" value="1"/>
</dbReference>